<comment type="caution">
    <text evidence="1">The sequence shown here is derived from an EMBL/GenBank/DDBJ whole genome shotgun (WGS) entry which is preliminary data.</text>
</comment>
<dbReference type="AlphaFoldDB" id="A0A9J5ZZZ1"/>
<accession>A0A9J5ZZZ1</accession>
<sequence length="60" mass="6427">MTHLLQLVTHSLDSCPKPEVYSTCKSIIVTDELFIATGKPSVAIDESFGASNDSSVTIND</sequence>
<organism evidence="1 2">
    <name type="scientific">Solanum commersonii</name>
    <name type="common">Commerson's wild potato</name>
    <name type="synonym">Commerson's nightshade</name>
    <dbReference type="NCBI Taxonomy" id="4109"/>
    <lineage>
        <taxon>Eukaryota</taxon>
        <taxon>Viridiplantae</taxon>
        <taxon>Streptophyta</taxon>
        <taxon>Embryophyta</taxon>
        <taxon>Tracheophyta</taxon>
        <taxon>Spermatophyta</taxon>
        <taxon>Magnoliopsida</taxon>
        <taxon>eudicotyledons</taxon>
        <taxon>Gunneridae</taxon>
        <taxon>Pentapetalae</taxon>
        <taxon>asterids</taxon>
        <taxon>lamiids</taxon>
        <taxon>Solanales</taxon>
        <taxon>Solanaceae</taxon>
        <taxon>Solanoideae</taxon>
        <taxon>Solaneae</taxon>
        <taxon>Solanum</taxon>
    </lineage>
</organism>
<proteinExistence type="predicted"/>
<gene>
    <name evidence="1" type="ORF">H5410_017750</name>
</gene>
<name>A0A9J5ZZZ1_SOLCO</name>
<reference evidence="1 2" key="1">
    <citation type="submission" date="2020-09" db="EMBL/GenBank/DDBJ databases">
        <title>De no assembly of potato wild relative species, Solanum commersonii.</title>
        <authorList>
            <person name="Cho K."/>
        </authorList>
    </citation>
    <scope>NUCLEOTIDE SEQUENCE [LARGE SCALE GENOMIC DNA]</scope>
    <source>
        <strain evidence="1">LZ3.2</strain>
        <tissue evidence="1">Leaf</tissue>
    </source>
</reference>
<dbReference type="EMBL" id="JACXVP010000003">
    <property type="protein sequence ID" value="KAG5617926.1"/>
    <property type="molecule type" value="Genomic_DNA"/>
</dbReference>
<dbReference type="Proteomes" id="UP000824120">
    <property type="component" value="Chromosome 3"/>
</dbReference>
<evidence type="ECO:0000313" key="1">
    <source>
        <dbReference type="EMBL" id="KAG5617926.1"/>
    </source>
</evidence>
<evidence type="ECO:0000313" key="2">
    <source>
        <dbReference type="Proteomes" id="UP000824120"/>
    </source>
</evidence>
<protein>
    <submittedName>
        <fullName evidence="1">Uncharacterized protein</fullName>
    </submittedName>
</protein>
<keyword evidence="2" id="KW-1185">Reference proteome</keyword>